<dbReference type="RefSeq" id="XP_011403559.1">
    <property type="nucleotide sequence ID" value="XM_011405257.2"/>
</dbReference>
<keyword evidence="5" id="KW-0963">Cytoplasm</keyword>
<protein>
    <recommendedName>
        <fullName evidence="4">Methionine--tRNA ligase, cytoplasmic</fullName>
        <ecNumber evidence="3">6.1.1.10</ecNumber>
    </recommendedName>
    <alternativeName>
        <fullName evidence="11">Methionyl-tRNA synthetase</fullName>
    </alternativeName>
</protein>
<dbReference type="GO" id="GO:0005524">
    <property type="term" value="F:ATP binding"/>
    <property type="evidence" value="ECO:0007669"/>
    <property type="project" value="UniProtKB-KW"/>
</dbReference>
<evidence type="ECO:0000256" key="2">
    <source>
        <dbReference type="ARBA" id="ARBA00005594"/>
    </source>
</evidence>
<evidence type="ECO:0000259" key="15">
    <source>
        <dbReference type="Pfam" id="PF19303"/>
    </source>
</evidence>
<organism evidence="16 17">
    <name type="scientific">Amphimedon queenslandica</name>
    <name type="common">Sponge</name>
    <dbReference type="NCBI Taxonomy" id="400682"/>
    <lineage>
        <taxon>Eukaryota</taxon>
        <taxon>Metazoa</taxon>
        <taxon>Porifera</taxon>
        <taxon>Demospongiae</taxon>
        <taxon>Heteroscleromorpha</taxon>
        <taxon>Haplosclerida</taxon>
        <taxon>Niphatidae</taxon>
        <taxon>Amphimedon</taxon>
    </lineage>
</organism>
<evidence type="ECO:0000256" key="3">
    <source>
        <dbReference type="ARBA" id="ARBA00012838"/>
    </source>
</evidence>
<dbReference type="FunFam" id="2.20.28.20:FF:000001">
    <property type="entry name" value="Methionine--tRNA ligase"/>
    <property type="match status" value="1"/>
</dbReference>
<dbReference type="InterPro" id="IPR001412">
    <property type="entry name" value="aa-tRNA-synth_I_CS"/>
</dbReference>
<dbReference type="SUPFAM" id="SSF52374">
    <property type="entry name" value="Nucleotidylyl transferase"/>
    <property type="match status" value="1"/>
</dbReference>
<keyword evidence="7 13" id="KW-0547">Nucleotide-binding</keyword>
<dbReference type="NCBIfam" id="TIGR00398">
    <property type="entry name" value="metG"/>
    <property type="match status" value="1"/>
</dbReference>
<dbReference type="CDD" id="cd07957">
    <property type="entry name" value="Anticodon_Ia_Met"/>
    <property type="match status" value="1"/>
</dbReference>
<dbReference type="InterPro" id="IPR014758">
    <property type="entry name" value="Met-tRNA_synth"/>
</dbReference>
<dbReference type="PROSITE" id="PS00178">
    <property type="entry name" value="AA_TRNA_LIGASE_I"/>
    <property type="match status" value="1"/>
</dbReference>
<dbReference type="SUPFAM" id="SSF57770">
    <property type="entry name" value="Methionyl-tRNA synthetase (MetRS), Zn-domain"/>
    <property type="match status" value="1"/>
</dbReference>
<evidence type="ECO:0000256" key="12">
    <source>
        <dbReference type="ARBA" id="ARBA00047364"/>
    </source>
</evidence>
<dbReference type="GO" id="GO:0017101">
    <property type="term" value="C:aminoacyl-tRNA synthetase multienzyme complex"/>
    <property type="evidence" value="ECO:0007669"/>
    <property type="project" value="TreeGrafter"/>
</dbReference>
<dbReference type="PANTHER" id="PTHR45765">
    <property type="entry name" value="METHIONINE--TRNA LIGASE"/>
    <property type="match status" value="1"/>
</dbReference>
<evidence type="ECO:0000256" key="6">
    <source>
        <dbReference type="ARBA" id="ARBA00022598"/>
    </source>
</evidence>
<evidence type="ECO:0000313" key="16">
    <source>
        <dbReference type="EnsemblMetazoa" id="XP_011403559.1"/>
    </source>
</evidence>
<dbReference type="Gene3D" id="1.10.730.10">
    <property type="entry name" value="Isoleucyl-tRNA Synthetase, Domain 1"/>
    <property type="match status" value="1"/>
</dbReference>
<evidence type="ECO:0000259" key="14">
    <source>
        <dbReference type="Pfam" id="PF09334"/>
    </source>
</evidence>
<dbReference type="GeneID" id="100633974"/>
<evidence type="ECO:0000256" key="10">
    <source>
        <dbReference type="ARBA" id="ARBA00023146"/>
    </source>
</evidence>
<dbReference type="EC" id="6.1.1.10" evidence="3"/>
<evidence type="ECO:0000256" key="9">
    <source>
        <dbReference type="ARBA" id="ARBA00022917"/>
    </source>
</evidence>
<dbReference type="CDD" id="cd00814">
    <property type="entry name" value="MetRS_core"/>
    <property type="match status" value="1"/>
</dbReference>
<evidence type="ECO:0000256" key="5">
    <source>
        <dbReference type="ARBA" id="ARBA00022490"/>
    </source>
</evidence>
<keyword evidence="8 13" id="KW-0067">ATP-binding</keyword>
<dbReference type="HAMAP" id="MF_00098">
    <property type="entry name" value="Met_tRNA_synth_type1"/>
    <property type="match status" value="1"/>
</dbReference>
<dbReference type="AlphaFoldDB" id="A0AAN0IL22"/>
<dbReference type="Pfam" id="PF19303">
    <property type="entry name" value="Anticodon_3"/>
    <property type="match status" value="1"/>
</dbReference>
<dbReference type="InterPro" id="IPR015413">
    <property type="entry name" value="Methionyl/Leucyl_tRNA_Synth"/>
</dbReference>
<evidence type="ECO:0000313" key="17">
    <source>
        <dbReference type="Proteomes" id="UP000007879"/>
    </source>
</evidence>
<keyword evidence="17" id="KW-1185">Reference proteome</keyword>
<dbReference type="InterPro" id="IPR009080">
    <property type="entry name" value="tRNAsynth_Ia_anticodon-bd"/>
</dbReference>
<keyword evidence="9 13" id="KW-0648">Protein biosynthesis</keyword>
<proteinExistence type="inferred from homology"/>
<dbReference type="GO" id="GO:0005829">
    <property type="term" value="C:cytosol"/>
    <property type="evidence" value="ECO:0007669"/>
    <property type="project" value="TreeGrafter"/>
</dbReference>
<dbReference type="Pfam" id="PF09334">
    <property type="entry name" value="tRNA-synt_1g"/>
    <property type="match status" value="1"/>
</dbReference>
<evidence type="ECO:0000256" key="8">
    <source>
        <dbReference type="ARBA" id="ARBA00022840"/>
    </source>
</evidence>
<sequence>MDRESKDILLKGPVAAAWNDASYVVKCFRAKPSEPILPVSGERNVLVTSALPYVNNVPHLGNLIGCVLSGDVFARYCRQRNYNVLYVCGTDEYGTATETKAIEEGLTPKEICDKYFEIHDKVYKWFNIDFDIFGRTSTAHQTRIAQEIFWDLYHNGFIVKDNVDQLLCQTCDRFLADRFVEGICPFCSFDGARGDQCDKCGHLINAIELKSPKCKLCSSEPCIKTSNHLFLDLAKLQDPVNELFMKSSDQGVWSNNAKIITSTWLRDGLNRRCISRDLKWGTPVPLDGYTNKVFYVWFDAPIGYISITAGYIDEWEKWWKNPDEVKLYQFMAKDNVPFHTVVFPASLIGTKKPYTFLDSISSTEFLNYEDGKFSKSRGVGVFGNDAIDTGIPADVFRFYLLLVRPETQDSVFSWSDFAIKVNAELVNNLGNFINRTLTFLGKNYELVMPPVFPNDGDIHFLEQINVELQNYIENMEKCKLRDGLKCILSISKLGNGYLQAGEPWKLLKLNNNADKLRADSIIGISTNVVYLLCILLYPFMPSAGSDILKQLNVMENCIAIPEAMAPFLAVGHKINEPFPLFVKLEDSQVLGLKKKYSGNDTC</sequence>
<comment type="similarity">
    <text evidence="2 13">Belongs to the class-I aminoacyl-tRNA synthetase family.</text>
</comment>
<dbReference type="Proteomes" id="UP000007879">
    <property type="component" value="Unassembled WGS sequence"/>
</dbReference>
<evidence type="ECO:0000256" key="13">
    <source>
        <dbReference type="RuleBase" id="RU363039"/>
    </source>
</evidence>
<dbReference type="PANTHER" id="PTHR45765:SF1">
    <property type="entry name" value="METHIONINE--TRNA LIGASE, CYTOPLASMIC"/>
    <property type="match status" value="1"/>
</dbReference>
<reference evidence="16" key="2">
    <citation type="submission" date="2024-06" db="UniProtKB">
        <authorList>
            <consortium name="EnsemblMetazoa"/>
        </authorList>
    </citation>
    <scope>IDENTIFICATION</scope>
</reference>
<evidence type="ECO:0000256" key="7">
    <source>
        <dbReference type="ARBA" id="ARBA00022741"/>
    </source>
</evidence>
<feature type="domain" description="Methionyl/Leucyl tRNA synthetase" evidence="14">
    <location>
        <begin position="45"/>
        <end position="437"/>
    </location>
</feature>
<dbReference type="PRINTS" id="PR01041">
    <property type="entry name" value="TRNASYNTHMET"/>
</dbReference>
<evidence type="ECO:0000256" key="1">
    <source>
        <dbReference type="ARBA" id="ARBA00004496"/>
    </source>
</evidence>
<dbReference type="Gene3D" id="2.20.28.20">
    <property type="entry name" value="Methionyl-tRNA synthetase, Zn-domain"/>
    <property type="match status" value="1"/>
</dbReference>
<dbReference type="InterPro" id="IPR023458">
    <property type="entry name" value="Met-tRNA_ligase_1"/>
</dbReference>
<dbReference type="GO" id="GO:0006431">
    <property type="term" value="P:methionyl-tRNA aminoacylation"/>
    <property type="evidence" value="ECO:0007669"/>
    <property type="project" value="InterPro"/>
</dbReference>
<dbReference type="InterPro" id="IPR041872">
    <property type="entry name" value="Anticodon_Met"/>
</dbReference>
<name>A0AAN0IL22_AMPQE</name>
<keyword evidence="10 13" id="KW-0030">Aminoacyl-tRNA synthetase</keyword>
<dbReference type="InterPro" id="IPR014729">
    <property type="entry name" value="Rossmann-like_a/b/a_fold"/>
</dbReference>
<evidence type="ECO:0000256" key="11">
    <source>
        <dbReference type="ARBA" id="ARBA00030904"/>
    </source>
</evidence>
<dbReference type="GO" id="GO:0004825">
    <property type="term" value="F:methionine-tRNA ligase activity"/>
    <property type="evidence" value="ECO:0007669"/>
    <property type="project" value="UniProtKB-EC"/>
</dbReference>
<dbReference type="InterPro" id="IPR029038">
    <property type="entry name" value="MetRS_Zn"/>
</dbReference>
<accession>A0AAN0IL22</accession>
<dbReference type="KEGG" id="aqu:100633974"/>
<comment type="subcellular location">
    <subcellularLocation>
        <location evidence="1">Cytoplasm</location>
    </subcellularLocation>
</comment>
<feature type="domain" description="Methionyl-tRNA synthetase anticodon-binding" evidence="15">
    <location>
        <begin position="459"/>
        <end position="600"/>
    </location>
</feature>
<dbReference type="Gene3D" id="3.40.50.620">
    <property type="entry name" value="HUPs"/>
    <property type="match status" value="1"/>
</dbReference>
<comment type="catalytic activity">
    <reaction evidence="12">
        <text>tRNA(Met) + L-methionine + ATP = L-methionyl-tRNA(Met) + AMP + diphosphate</text>
        <dbReference type="Rhea" id="RHEA:13481"/>
        <dbReference type="Rhea" id="RHEA-COMP:9667"/>
        <dbReference type="Rhea" id="RHEA-COMP:9698"/>
        <dbReference type="ChEBI" id="CHEBI:30616"/>
        <dbReference type="ChEBI" id="CHEBI:33019"/>
        <dbReference type="ChEBI" id="CHEBI:57844"/>
        <dbReference type="ChEBI" id="CHEBI:78442"/>
        <dbReference type="ChEBI" id="CHEBI:78530"/>
        <dbReference type="ChEBI" id="CHEBI:456215"/>
        <dbReference type="EC" id="6.1.1.10"/>
    </reaction>
</comment>
<dbReference type="InterPro" id="IPR033911">
    <property type="entry name" value="MetRS_core"/>
</dbReference>
<dbReference type="EnsemblMetazoa" id="XM_011405257.2">
    <property type="protein sequence ID" value="XP_011403559.1"/>
    <property type="gene ID" value="LOC100633974"/>
</dbReference>
<evidence type="ECO:0000256" key="4">
    <source>
        <dbReference type="ARBA" id="ARBA00018335"/>
    </source>
</evidence>
<keyword evidence="6 13" id="KW-0436">Ligase</keyword>
<reference evidence="17" key="1">
    <citation type="journal article" date="2010" name="Nature">
        <title>The Amphimedon queenslandica genome and the evolution of animal complexity.</title>
        <authorList>
            <person name="Srivastava M."/>
            <person name="Simakov O."/>
            <person name="Chapman J."/>
            <person name="Fahey B."/>
            <person name="Gauthier M.E."/>
            <person name="Mitros T."/>
            <person name="Richards G.S."/>
            <person name="Conaco C."/>
            <person name="Dacre M."/>
            <person name="Hellsten U."/>
            <person name="Larroux C."/>
            <person name="Putnam N.H."/>
            <person name="Stanke M."/>
            <person name="Adamska M."/>
            <person name="Darling A."/>
            <person name="Degnan S.M."/>
            <person name="Oakley T.H."/>
            <person name="Plachetzki D.C."/>
            <person name="Zhai Y."/>
            <person name="Adamski M."/>
            <person name="Calcino A."/>
            <person name="Cummins S.F."/>
            <person name="Goodstein D.M."/>
            <person name="Harris C."/>
            <person name="Jackson D.J."/>
            <person name="Leys S.P."/>
            <person name="Shu S."/>
            <person name="Woodcroft B.J."/>
            <person name="Vervoort M."/>
            <person name="Kosik K.S."/>
            <person name="Manning G."/>
            <person name="Degnan B.M."/>
            <person name="Rokhsar D.S."/>
        </authorList>
    </citation>
    <scope>NUCLEOTIDE SEQUENCE [LARGE SCALE GENOMIC DNA]</scope>
</reference>
<dbReference type="SUPFAM" id="SSF47323">
    <property type="entry name" value="Anticodon-binding domain of a subclass of class I aminoacyl-tRNA synthetases"/>
    <property type="match status" value="1"/>
</dbReference>